<evidence type="ECO:0000256" key="12">
    <source>
        <dbReference type="ARBA" id="ARBA00023136"/>
    </source>
</evidence>
<keyword evidence="15" id="KW-0812">Transmembrane</keyword>
<dbReference type="InterPro" id="IPR017972">
    <property type="entry name" value="Cyt_P450_CS"/>
</dbReference>
<feature type="binding site" description="axial binding residue" evidence="13">
    <location>
        <position position="454"/>
    </location>
    <ligand>
        <name>heme</name>
        <dbReference type="ChEBI" id="CHEBI:30413"/>
    </ligand>
    <ligandPart>
        <name>Fe</name>
        <dbReference type="ChEBI" id="CHEBI:18248"/>
    </ligandPart>
</feature>
<dbReference type="PRINTS" id="PR00385">
    <property type="entry name" value="P450"/>
</dbReference>
<dbReference type="SUPFAM" id="SSF48264">
    <property type="entry name" value="Cytochrome P450"/>
    <property type="match status" value="1"/>
</dbReference>
<evidence type="ECO:0000256" key="1">
    <source>
        <dbReference type="ARBA" id="ARBA00001971"/>
    </source>
</evidence>
<evidence type="ECO:0000256" key="8">
    <source>
        <dbReference type="ARBA" id="ARBA00022848"/>
    </source>
</evidence>
<dbReference type="GO" id="GO:0005506">
    <property type="term" value="F:iron ion binding"/>
    <property type="evidence" value="ECO:0007669"/>
    <property type="project" value="InterPro"/>
</dbReference>
<evidence type="ECO:0000256" key="14">
    <source>
        <dbReference type="RuleBase" id="RU000461"/>
    </source>
</evidence>
<evidence type="ECO:0000256" key="4">
    <source>
        <dbReference type="ARBA" id="ARBA00010617"/>
    </source>
</evidence>
<dbReference type="InterPro" id="IPR001128">
    <property type="entry name" value="Cyt_P450"/>
</dbReference>
<dbReference type="Proteomes" id="UP001329430">
    <property type="component" value="Chromosome 10"/>
</dbReference>
<keyword evidence="7" id="KW-0256">Endoplasmic reticulum</keyword>
<dbReference type="CDD" id="cd11056">
    <property type="entry name" value="CYP6-like"/>
    <property type="match status" value="1"/>
</dbReference>
<protein>
    <recommendedName>
        <fullName evidence="18">Cytochrome P450</fullName>
    </recommendedName>
</protein>
<keyword evidence="5 13" id="KW-0349">Heme</keyword>
<evidence type="ECO:0000256" key="3">
    <source>
        <dbReference type="ARBA" id="ARBA00004406"/>
    </source>
</evidence>
<comment type="subcellular location">
    <subcellularLocation>
        <location evidence="3">Endoplasmic reticulum membrane</location>
        <topology evidence="3">Peripheral membrane protein</topology>
    </subcellularLocation>
    <subcellularLocation>
        <location evidence="2">Microsome membrane</location>
        <topology evidence="2">Peripheral membrane protein</topology>
    </subcellularLocation>
</comment>
<dbReference type="PROSITE" id="PS00086">
    <property type="entry name" value="CYTOCHROME_P450"/>
    <property type="match status" value="1"/>
</dbReference>
<comment type="cofactor">
    <cofactor evidence="1 13">
        <name>heme</name>
        <dbReference type="ChEBI" id="CHEBI:30413"/>
    </cofactor>
</comment>
<evidence type="ECO:0000313" key="16">
    <source>
        <dbReference type="EMBL" id="KAK5638810.1"/>
    </source>
</evidence>
<dbReference type="InterPro" id="IPR002401">
    <property type="entry name" value="Cyt_P450_E_grp-I"/>
</dbReference>
<sequence>MAITSSTLYTDFLAIFVALAICVFTYFKWTFKYWERRNVPYIKPNFPSGTMQNPLWPTVSLGRTFGKQYKESKEKGLKHVGLFTFSMPNYMPIDLEYVKNVVACDFNYFIDRGVYYNEKHDPLSAHLFSLKGTKWRNLRAKLTPTFTSGKMKMMFRLVLECGKHMTYAMDEICRKQVSLDIKDWLGGFGTDVIGSCAFGIDCNSFKDPNSDFRIVSKRALDQTNWEIAKIFLGFVHEKLARKLAICTTPTEVTKFFLKIMEETVRYREKNNIMRNDFLQILLELKNSNEMKEVKGSQNFTIEELTAQAFIFFLAGYKTSSTTMSFCLYEMAEHQDIQEKVRKEIETVLETYDGEVCYDSIKEMKYLRQVIDETLRKHPPLEYLLRTCVKDYKVPGTDVTIEKGTAVSVSIYGLHYDPEYHSDPEKFDPERFSEENKRKIKPFIYMPFGEGPRMCIGTFPSKSRYNFIFFLQF</sequence>
<accession>A0AAN7Z7C4</accession>
<evidence type="ECO:0000256" key="11">
    <source>
        <dbReference type="ARBA" id="ARBA00023033"/>
    </source>
</evidence>
<dbReference type="GO" id="GO:0020037">
    <property type="term" value="F:heme binding"/>
    <property type="evidence" value="ECO:0007669"/>
    <property type="project" value="InterPro"/>
</dbReference>
<keyword evidence="11 14" id="KW-0503">Monooxygenase</keyword>
<dbReference type="GO" id="GO:0005789">
    <property type="term" value="C:endoplasmic reticulum membrane"/>
    <property type="evidence" value="ECO:0007669"/>
    <property type="project" value="UniProtKB-SubCell"/>
</dbReference>
<evidence type="ECO:0000256" key="15">
    <source>
        <dbReference type="SAM" id="Phobius"/>
    </source>
</evidence>
<keyword evidence="8" id="KW-0492">Microsome</keyword>
<evidence type="ECO:0008006" key="18">
    <source>
        <dbReference type="Google" id="ProtNLM"/>
    </source>
</evidence>
<dbReference type="EMBL" id="JAVRBK010000010">
    <property type="protein sequence ID" value="KAK5638810.1"/>
    <property type="molecule type" value="Genomic_DNA"/>
</dbReference>
<dbReference type="Gene3D" id="1.10.630.10">
    <property type="entry name" value="Cytochrome P450"/>
    <property type="match status" value="1"/>
</dbReference>
<proteinExistence type="inferred from homology"/>
<evidence type="ECO:0000256" key="10">
    <source>
        <dbReference type="ARBA" id="ARBA00023004"/>
    </source>
</evidence>
<evidence type="ECO:0000256" key="9">
    <source>
        <dbReference type="ARBA" id="ARBA00023002"/>
    </source>
</evidence>
<dbReference type="PRINTS" id="PR00463">
    <property type="entry name" value="EP450I"/>
</dbReference>
<dbReference type="FunFam" id="1.10.630.10:FF:000042">
    <property type="entry name" value="Cytochrome P450"/>
    <property type="match status" value="1"/>
</dbReference>
<gene>
    <name evidence="16" type="ORF">RI129_013105</name>
</gene>
<comment type="similarity">
    <text evidence="4 14">Belongs to the cytochrome P450 family.</text>
</comment>
<dbReference type="Pfam" id="PF00067">
    <property type="entry name" value="p450"/>
    <property type="match status" value="1"/>
</dbReference>
<dbReference type="InterPro" id="IPR050476">
    <property type="entry name" value="Insect_CytP450_Detox"/>
</dbReference>
<dbReference type="PANTHER" id="PTHR24292">
    <property type="entry name" value="CYTOCHROME P450"/>
    <property type="match status" value="1"/>
</dbReference>
<dbReference type="GO" id="GO:0016705">
    <property type="term" value="F:oxidoreductase activity, acting on paired donors, with incorporation or reduction of molecular oxygen"/>
    <property type="evidence" value="ECO:0007669"/>
    <property type="project" value="InterPro"/>
</dbReference>
<name>A0AAN7Z7C4_9COLE</name>
<keyword evidence="17" id="KW-1185">Reference proteome</keyword>
<comment type="caution">
    <text evidence="16">The sequence shown here is derived from an EMBL/GenBank/DDBJ whole genome shotgun (WGS) entry which is preliminary data.</text>
</comment>
<dbReference type="AlphaFoldDB" id="A0AAN7Z7C4"/>
<keyword evidence="15" id="KW-1133">Transmembrane helix</keyword>
<evidence type="ECO:0000313" key="17">
    <source>
        <dbReference type="Proteomes" id="UP001329430"/>
    </source>
</evidence>
<organism evidence="16 17">
    <name type="scientific">Pyrocoelia pectoralis</name>
    <dbReference type="NCBI Taxonomy" id="417401"/>
    <lineage>
        <taxon>Eukaryota</taxon>
        <taxon>Metazoa</taxon>
        <taxon>Ecdysozoa</taxon>
        <taxon>Arthropoda</taxon>
        <taxon>Hexapoda</taxon>
        <taxon>Insecta</taxon>
        <taxon>Pterygota</taxon>
        <taxon>Neoptera</taxon>
        <taxon>Endopterygota</taxon>
        <taxon>Coleoptera</taxon>
        <taxon>Polyphaga</taxon>
        <taxon>Elateriformia</taxon>
        <taxon>Elateroidea</taxon>
        <taxon>Lampyridae</taxon>
        <taxon>Lampyrinae</taxon>
        <taxon>Pyrocoelia</taxon>
    </lineage>
</organism>
<dbReference type="PANTHER" id="PTHR24292:SF100">
    <property type="entry name" value="CYTOCHROME P450 6A16, ISOFORM B-RELATED"/>
    <property type="match status" value="1"/>
</dbReference>
<evidence type="ECO:0000256" key="6">
    <source>
        <dbReference type="ARBA" id="ARBA00022723"/>
    </source>
</evidence>
<reference evidence="16 17" key="1">
    <citation type="journal article" date="2024" name="Insects">
        <title>An Improved Chromosome-Level Genome Assembly of the Firefly Pyrocoelia pectoralis.</title>
        <authorList>
            <person name="Fu X."/>
            <person name="Meyer-Rochow V.B."/>
            <person name="Ballantyne L."/>
            <person name="Zhu X."/>
        </authorList>
    </citation>
    <scope>NUCLEOTIDE SEQUENCE [LARGE SCALE GENOMIC DNA]</scope>
    <source>
        <strain evidence="16">XCY_ONT2</strain>
    </source>
</reference>
<evidence type="ECO:0000256" key="7">
    <source>
        <dbReference type="ARBA" id="ARBA00022824"/>
    </source>
</evidence>
<evidence type="ECO:0000256" key="5">
    <source>
        <dbReference type="ARBA" id="ARBA00022617"/>
    </source>
</evidence>
<evidence type="ECO:0000256" key="13">
    <source>
        <dbReference type="PIRSR" id="PIRSR602401-1"/>
    </source>
</evidence>
<dbReference type="InterPro" id="IPR036396">
    <property type="entry name" value="Cyt_P450_sf"/>
</dbReference>
<evidence type="ECO:0000256" key="2">
    <source>
        <dbReference type="ARBA" id="ARBA00004174"/>
    </source>
</evidence>
<keyword evidence="6 13" id="KW-0479">Metal-binding</keyword>
<feature type="transmembrane region" description="Helical" evidence="15">
    <location>
        <begin position="6"/>
        <end position="27"/>
    </location>
</feature>
<keyword evidence="12 15" id="KW-0472">Membrane</keyword>
<keyword evidence="9 14" id="KW-0560">Oxidoreductase</keyword>
<keyword evidence="10 13" id="KW-0408">Iron</keyword>
<dbReference type="GO" id="GO:0004497">
    <property type="term" value="F:monooxygenase activity"/>
    <property type="evidence" value="ECO:0007669"/>
    <property type="project" value="UniProtKB-KW"/>
</dbReference>